<feature type="repeat" description="ANK" evidence="3">
    <location>
        <begin position="115"/>
        <end position="151"/>
    </location>
</feature>
<feature type="compositionally biased region" description="Polar residues" evidence="4">
    <location>
        <begin position="475"/>
        <end position="485"/>
    </location>
</feature>
<keyword evidence="6" id="KW-1185">Reference proteome</keyword>
<evidence type="ECO:0000313" key="6">
    <source>
        <dbReference type="Proteomes" id="UP001195483"/>
    </source>
</evidence>
<dbReference type="PROSITE" id="PS50088">
    <property type="entry name" value="ANK_REPEAT"/>
    <property type="match status" value="1"/>
</dbReference>
<dbReference type="SUPFAM" id="SSF48403">
    <property type="entry name" value="Ankyrin repeat"/>
    <property type="match status" value="1"/>
</dbReference>
<dbReference type="InterPro" id="IPR036770">
    <property type="entry name" value="Ankyrin_rpt-contain_sf"/>
</dbReference>
<sequence length="485" mass="54695">MRQRPFSKKPTGPLNLIDVIKRGYFQQIRFLVDLGLDIDVRDAEKRTPLLLCPFIEPEAWGVGIARLLIEHGAKVDSRDKYALNAFHYTCIYERDELARVFLSAIDFNLNQQDKEGNTALHYAVRSGNTVLVRLVTHSLLKYRMPIDVVNRDGETPLNEAYRTGKKQIIKILENPEESRQLELPLHLKMSQELTFDSVTSPRTFSRPRSSLLSKRSSRNSSVSDIFFYSGRSPTIYSYDAQTHHRGDTNREIPPNEKNPQNLIFCASLSDLRNNPEYLVQHTPVPPPAENGKMIVSRRAQSAFVRRSEVEGSNDYEEHFSWRTELKKLFVHKQYQCTLSYRDPAKPIIENDLPSLDKPPTTPSISEEGLDENGAKRGRKSMLLRQGTKDIISQKSKSLDKQKPSKKGPVNIGHGKQLSSMDGSLGSSSESINSTESKKRPQPDEKQVSLKPSTDKVSGKGSDDSSSGGRVSRTTNCKNVPSVNVQ</sequence>
<keyword evidence="2 3" id="KW-0040">ANK repeat</keyword>
<dbReference type="Pfam" id="PF12796">
    <property type="entry name" value="Ank_2"/>
    <property type="match status" value="1"/>
</dbReference>
<protein>
    <submittedName>
        <fullName evidence="5">Uncharacterized protein</fullName>
    </submittedName>
</protein>
<dbReference type="PANTHER" id="PTHR24198">
    <property type="entry name" value="ANKYRIN REPEAT AND PROTEIN KINASE DOMAIN-CONTAINING PROTEIN"/>
    <property type="match status" value="1"/>
</dbReference>
<evidence type="ECO:0000256" key="1">
    <source>
        <dbReference type="ARBA" id="ARBA00022737"/>
    </source>
</evidence>
<organism evidence="5 6">
    <name type="scientific">Potamilus streckersoni</name>
    <dbReference type="NCBI Taxonomy" id="2493646"/>
    <lineage>
        <taxon>Eukaryota</taxon>
        <taxon>Metazoa</taxon>
        <taxon>Spiralia</taxon>
        <taxon>Lophotrochozoa</taxon>
        <taxon>Mollusca</taxon>
        <taxon>Bivalvia</taxon>
        <taxon>Autobranchia</taxon>
        <taxon>Heteroconchia</taxon>
        <taxon>Palaeoheterodonta</taxon>
        <taxon>Unionida</taxon>
        <taxon>Unionoidea</taxon>
        <taxon>Unionidae</taxon>
        <taxon>Ambleminae</taxon>
        <taxon>Lampsilini</taxon>
        <taxon>Potamilus</taxon>
    </lineage>
</organism>
<feature type="region of interest" description="Disordered" evidence="4">
    <location>
        <begin position="346"/>
        <end position="485"/>
    </location>
</feature>
<dbReference type="EMBL" id="JAEAOA010000796">
    <property type="protein sequence ID" value="KAK3591022.1"/>
    <property type="molecule type" value="Genomic_DNA"/>
</dbReference>
<dbReference type="PROSITE" id="PS50297">
    <property type="entry name" value="ANK_REP_REGION"/>
    <property type="match status" value="1"/>
</dbReference>
<reference evidence="5" key="3">
    <citation type="submission" date="2023-05" db="EMBL/GenBank/DDBJ databases">
        <authorList>
            <person name="Smith C.H."/>
        </authorList>
    </citation>
    <scope>NUCLEOTIDE SEQUENCE</scope>
    <source>
        <strain evidence="5">CHS0354</strain>
        <tissue evidence="5">Mantle</tissue>
    </source>
</reference>
<evidence type="ECO:0000256" key="4">
    <source>
        <dbReference type="SAM" id="MobiDB-lite"/>
    </source>
</evidence>
<comment type="caution">
    <text evidence="5">The sequence shown here is derived from an EMBL/GenBank/DDBJ whole genome shotgun (WGS) entry which is preliminary data.</text>
</comment>
<dbReference type="SMART" id="SM00248">
    <property type="entry name" value="ANK"/>
    <property type="match status" value="4"/>
</dbReference>
<feature type="compositionally biased region" description="Low complexity" evidence="4">
    <location>
        <begin position="417"/>
        <end position="434"/>
    </location>
</feature>
<dbReference type="Gene3D" id="1.25.40.20">
    <property type="entry name" value="Ankyrin repeat-containing domain"/>
    <property type="match status" value="1"/>
</dbReference>
<dbReference type="PANTHER" id="PTHR24198:SF165">
    <property type="entry name" value="ANKYRIN REPEAT-CONTAINING PROTEIN-RELATED"/>
    <property type="match status" value="1"/>
</dbReference>
<gene>
    <name evidence="5" type="ORF">CHS0354_013085</name>
</gene>
<reference evidence="5" key="1">
    <citation type="journal article" date="2021" name="Genome Biol. Evol.">
        <title>A High-Quality Reference Genome for a Parasitic Bivalve with Doubly Uniparental Inheritance (Bivalvia: Unionida).</title>
        <authorList>
            <person name="Smith C.H."/>
        </authorList>
    </citation>
    <scope>NUCLEOTIDE SEQUENCE</scope>
    <source>
        <strain evidence="5">CHS0354</strain>
    </source>
</reference>
<feature type="compositionally biased region" description="Low complexity" evidence="4">
    <location>
        <begin position="463"/>
        <end position="474"/>
    </location>
</feature>
<dbReference type="InterPro" id="IPR002110">
    <property type="entry name" value="Ankyrin_rpt"/>
</dbReference>
<name>A0AAE0SFC9_9BIVA</name>
<keyword evidence="1" id="KW-0677">Repeat</keyword>
<proteinExistence type="predicted"/>
<evidence type="ECO:0000256" key="3">
    <source>
        <dbReference type="PROSITE-ProRule" id="PRU00023"/>
    </source>
</evidence>
<feature type="compositionally biased region" description="Basic and acidic residues" evidence="4">
    <location>
        <begin position="435"/>
        <end position="462"/>
    </location>
</feature>
<dbReference type="AlphaFoldDB" id="A0AAE0SFC9"/>
<dbReference type="Proteomes" id="UP001195483">
    <property type="component" value="Unassembled WGS sequence"/>
</dbReference>
<evidence type="ECO:0000256" key="2">
    <source>
        <dbReference type="ARBA" id="ARBA00023043"/>
    </source>
</evidence>
<evidence type="ECO:0000313" key="5">
    <source>
        <dbReference type="EMBL" id="KAK3591022.1"/>
    </source>
</evidence>
<accession>A0AAE0SFC9</accession>
<reference evidence="5" key="2">
    <citation type="journal article" date="2021" name="Genome Biol. Evol.">
        <title>Developing a high-quality reference genome for a parasitic bivalve with doubly uniparental inheritance (Bivalvia: Unionida).</title>
        <authorList>
            <person name="Smith C.H."/>
        </authorList>
    </citation>
    <scope>NUCLEOTIDE SEQUENCE</scope>
    <source>
        <strain evidence="5">CHS0354</strain>
        <tissue evidence="5">Mantle</tissue>
    </source>
</reference>